<evidence type="ECO:0000259" key="6">
    <source>
        <dbReference type="PROSITE" id="PS50949"/>
    </source>
</evidence>
<name>A0A1H0MPB5_9CLOT</name>
<dbReference type="CDD" id="cd00609">
    <property type="entry name" value="AAT_like"/>
    <property type="match status" value="1"/>
</dbReference>
<dbReference type="SMART" id="SM00345">
    <property type="entry name" value="HTH_GNTR"/>
    <property type="match status" value="1"/>
</dbReference>
<evidence type="ECO:0000256" key="5">
    <source>
        <dbReference type="ARBA" id="ARBA00023163"/>
    </source>
</evidence>
<dbReference type="STRING" id="94869.SAMN04488529_101526"/>
<evidence type="ECO:0000256" key="3">
    <source>
        <dbReference type="ARBA" id="ARBA00023015"/>
    </source>
</evidence>
<comment type="similarity">
    <text evidence="1">In the C-terminal section; belongs to the class-I pyridoxal-phosphate-dependent aminotransferase family.</text>
</comment>
<dbReference type="PROSITE" id="PS50949">
    <property type="entry name" value="HTH_GNTR"/>
    <property type="match status" value="1"/>
</dbReference>
<dbReference type="PANTHER" id="PTHR46577">
    <property type="entry name" value="HTH-TYPE TRANSCRIPTIONAL REGULATORY PROTEIN GABR"/>
    <property type="match status" value="1"/>
</dbReference>
<dbReference type="Pfam" id="PF00392">
    <property type="entry name" value="GntR"/>
    <property type="match status" value="1"/>
</dbReference>
<dbReference type="Gene3D" id="1.10.10.10">
    <property type="entry name" value="Winged helix-like DNA-binding domain superfamily/Winged helix DNA-binding domain"/>
    <property type="match status" value="1"/>
</dbReference>
<dbReference type="CDD" id="cd07377">
    <property type="entry name" value="WHTH_GntR"/>
    <property type="match status" value="1"/>
</dbReference>
<dbReference type="InterPro" id="IPR036390">
    <property type="entry name" value="WH_DNA-bd_sf"/>
</dbReference>
<dbReference type="InterPro" id="IPR015424">
    <property type="entry name" value="PyrdxlP-dep_Trfase"/>
</dbReference>
<evidence type="ECO:0000256" key="1">
    <source>
        <dbReference type="ARBA" id="ARBA00005384"/>
    </source>
</evidence>
<sequence length="467" mass="54483">MEEKFLITFEEEVPKYIQIANNIKKLIDNKEIKDGEKLPTIRALAKVIGVNNVTIVNTYKKLKNEGYAFQKVGSGTFAKRKDIVPIFNREYSKYFKKIKQDELFNIIDFAGETQSEVYFPIEEFKSIINMVLDRDGANALIMQEPLGYEELRKTINKEFWKNRLSIENILIVSGAQQGIDIASKAIININDNVIVEKPTYGGALSVFKWRRANIFEVNLEEDGIDIVAFEEILKKNKIRCFYTMSYFHNPTGISYSKEKKLKLLELAEKYDFYIIEDDYLSELIYESEIVHEPFKKLDKNDRVIYIKSFSKIFLPGIRLGYIITPDIFRESLQNSKINTDIATSTLMQRALELYIKEGYFKGHIGFLKDEYKKRYELMGELIKQELGEFVRFIDPKGGLNFYLSLKEKNITSKSLFYKLKSKGVYITPGVIFYRYPKDGDYSFRIGFAQVNEEKIKQGINLIREELS</sequence>
<dbReference type="AlphaFoldDB" id="A0A1H0MPB5"/>
<keyword evidence="2" id="KW-0663">Pyridoxal phosphate</keyword>
<evidence type="ECO:0000256" key="4">
    <source>
        <dbReference type="ARBA" id="ARBA00023125"/>
    </source>
</evidence>
<dbReference type="InterPro" id="IPR004839">
    <property type="entry name" value="Aminotransferase_I/II_large"/>
</dbReference>
<dbReference type="InterPro" id="IPR036388">
    <property type="entry name" value="WH-like_DNA-bd_sf"/>
</dbReference>
<organism evidence="7 8">
    <name type="scientific">Clostridium gasigenes</name>
    <dbReference type="NCBI Taxonomy" id="94869"/>
    <lineage>
        <taxon>Bacteria</taxon>
        <taxon>Bacillati</taxon>
        <taxon>Bacillota</taxon>
        <taxon>Clostridia</taxon>
        <taxon>Eubacteriales</taxon>
        <taxon>Clostridiaceae</taxon>
        <taxon>Clostridium</taxon>
    </lineage>
</organism>
<dbReference type="PANTHER" id="PTHR46577:SF1">
    <property type="entry name" value="HTH-TYPE TRANSCRIPTIONAL REGULATORY PROTEIN GABR"/>
    <property type="match status" value="1"/>
</dbReference>
<dbReference type="GO" id="GO:0030170">
    <property type="term" value="F:pyridoxal phosphate binding"/>
    <property type="evidence" value="ECO:0007669"/>
    <property type="project" value="InterPro"/>
</dbReference>
<dbReference type="SUPFAM" id="SSF53383">
    <property type="entry name" value="PLP-dependent transferases"/>
    <property type="match status" value="1"/>
</dbReference>
<dbReference type="SUPFAM" id="SSF46785">
    <property type="entry name" value="Winged helix' DNA-binding domain"/>
    <property type="match status" value="1"/>
</dbReference>
<keyword evidence="7" id="KW-0808">Transferase</keyword>
<keyword evidence="8" id="KW-1185">Reference proteome</keyword>
<dbReference type="InterPro" id="IPR015421">
    <property type="entry name" value="PyrdxlP-dep_Trfase_major"/>
</dbReference>
<dbReference type="Proteomes" id="UP000198597">
    <property type="component" value="Unassembled WGS sequence"/>
</dbReference>
<dbReference type="InterPro" id="IPR000524">
    <property type="entry name" value="Tscrpt_reg_HTH_GntR"/>
</dbReference>
<dbReference type="InterPro" id="IPR051446">
    <property type="entry name" value="HTH_trans_reg/aminotransferase"/>
</dbReference>
<dbReference type="GO" id="GO:0008483">
    <property type="term" value="F:transaminase activity"/>
    <property type="evidence" value="ECO:0007669"/>
    <property type="project" value="UniProtKB-KW"/>
</dbReference>
<accession>A0A1H0MPB5</accession>
<dbReference type="Pfam" id="PF00155">
    <property type="entry name" value="Aminotran_1_2"/>
    <property type="match status" value="1"/>
</dbReference>
<dbReference type="EMBL" id="FNJM01000001">
    <property type="protein sequence ID" value="SDO82217.1"/>
    <property type="molecule type" value="Genomic_DNA"/>
</dbReference>
<dbReference type="RefSeq" id="WP_089965496.1">
    <property type="nucleotide sequence ID" value="NZ_FNJM01000001.1"/>
</dbReference>
<protein>
    <submittedName>
        <fullName evidence="7">DNA-binding transcriptional regulator, MocR family, contains an aminotransferase domain</fullName>
    </submittedName>
</protein>
<dbReference type="GO" id="GO:0003700">
    <property type="term" value="F:DNA-binding transcription factor activity"/>
    <property type="evidence" value="ECO:0007669"/>
    <property type="project" value="InterPro"/>
</dbReference>
<dbReference type="Gene3D" id="3.40.640.10">
    <property type="entry name" value="Type I PLP-dependent aspartate aminotransferase-like (Major domain)"/>
    <property type="match status" value="1"/>
</dbReference>
<keyword evidence="3" id="KW-0805">Transcription regulation</keyword>
<keyword evidence="4 7" id="KW-0238">DNA-binding</keyword>
<gene>
    <name evidence="7" type="ORF">SAMN04488529_101526</name>
</gene>
<dbReference type="Gene3D" id="3.90.1150.10">
    <property type="entry name" value="Aspartate Aminotransferase, domain 1"/>
    <property type="match status" value="1"/>
</dbReference>
<dbReference type="OrthoDB" id="9802328at2"/>
<keyword evidence="7" id="KW-0032">Aminotransferase</keyword>
<proteinExistence type="inferred from homology"/>
<reference evidence="7 8" key="1">
    <citation type="submission" date="2016-10" db="EMBL/GenBank/DDBJ databases">
        <authorList>
            <person name="de Groot N.N."/>
        </authorList>
    </citation>
    <scope>NUCLEOTIDE SEQUENCE [LARGE SCALE GENOMIC DNA]</scope>
    <source>
        <strain evidence="7 8">DSM 12272</strain>
    </source>
</reference>
<feature type="domain" description="HTH gntR-type" evidence="6">
    <location>
        <begin position="13"/>
        <end position="81"/>
    </location>
</feature>
<dbReference type="GO" id="GO:0003677">
    <property type="term" value="F:DNA binding"/>
    <property type="evidence" value="ECO:0007669"/>
    <property type="project" value="UniProtKB-KW"/>
</dbReference>
<evidence type="ECO:0000313" key="8">
    <source>
        <dbReference type="Proteomes" id="UP000198597"/>
    </source>
</evidence>
<keyword evidence="5" id="KW-0804">Transcription</keyword>
<dbReference type="InterPro" id="IPR015422">
    <property type="entry name" value="PyrdxlP-dep_Trfase_small"/>
</dbReference>
<evidence type="ECO:0000313" key="7">
    <source>
        <dbReference type="EMBL" id="SDO82217.1"/>
    </source>
</evidence>
<evidence type="ECO:0000256" key="2">
    <source>
        <dbReference type="ARBA" id="ARBA00022898"/>
    </source>
</evidence>